<accession>A0A7W4NX86</accession>
<sequence length="228" mass="24805">MAHRIFLAGGTGLIGRMVAERLSARDDVHLAAPSRRDANGIDYERLCSDPADEMRRFIPDGVEVAISCLGTTIRQARSQAAMYRVDHDYVLAVARGARALGAKRFILMTAAGAGGPGFYLRTKGEIERAVEALRFERVDLIRPGFLLGERTEHRPVEAIGQRLFAALTPLLRGPLSRWGAIPADTVADAIATLALKEASGCFVQENRDLRMIAPAWTQAGNDSHIGRS</sequence>
<reference evidence="4 5" key="1">
    <citation type="submission" date="2020-04" db="EMBL/GenBank/DDBJ databases">
        <title>Description of novel Gluconacetobacter.</title>
        <authorList>
            <person name="Sombolestani A."/>
        </authorList>
    </citation>
    <scope>NUCLEOTIDE SEQUENCE [LARGE SCALE GENOMIC DNA]</scope>
    <source>
        <strain evidence="4 5">LMG 27801</strain>
    </source>
</reference>
<dbReference type="PANTHER" id="PTHR14097">
    <property type="entry name" value="OXIDOREDUCTASE HTATIP2"/>
    <property type="match status" value="1"/>
</dbReference>
<dbReference type="InterPro" id="IPR001509">
    <property type="entry name" value="Epimerase_deHydtase"/>
</dbReference>
<evidence type="ECO:0000259" key="3">
    <source>
        <dbReference type="Pfam" id="PF01370"/>
    </source>
</evidence>
<name>A0A7W4NX86_9PROT</name>
<comment type="subcellular location">
    <subcellularLocation>
        <location evidence="1">Membrane</location>
    </subcellularLocation>
</comment>
<feature type="domain" description="NAD-dependent epimerase/dehydratase" evidence="3">
    <location>
        <begin position="5"/>
        <end position="113"/>
    </location>
</feature>
<dbReference type="GO" id="GO:0016020">
    <property type="term" value="C:membrane"/>
    <property type="evidence" value="ECO:0007669"/>
    <property type="project" value="UniProtKB-SubCell"/>
</dbReference>
<proteinExistence type="predicted"/>
<organism evidence="4 5">
    <name type="scientific">Gluconacetobacter aggeris</name>
    <dbReference type="NCBI Taxonomy" id="1286186"/>
    <lineage>
        <taxon>Bacteria</taxon>
        <taxon>Pseudomonadati</taxon>
        <taxon>Pseudomonadota</taxon>
        <taxon>Alphaproteobacteria</taxon>
        <taxon>Acetobacterales</taxon>
        <taxon>Acetobacteraceae</taxon>
        <taxon>Gluconacetobacter</taxon>
    </lineage>
</organism>
<keyword evidence="2" id="KW-0472">Membrane</keyword>
<evidence type="ECO:0000313" key="4">
    <source>
        <dbReference type="EMBL" id="MBB2167218.1"/>
    </source>
</evidence>
<dbReference type="InterPro" id="IPR036291">
    <property type="entry name" value="NAD(P)-bd_dom_sf"/>
</dbReference>
<protein>
    <submittedName>
        <fullName evidence="4">NAD(P)H-binding protein</fullName>
    </submittedName>
</protein>
<dbReference type="EMBL" id="JABEQD010000001">
    <property type="protein sequence ID" value="MBB2167218.1"/>
    <property type="molecule type" value="Genomic_DNA"/>
</dbReference>
<dbReference type="Proteomes" id="UP000559860">
    <property type="component" value="Unassembled WGS sequence"/>
</dbReference>
<dbReference type="SUPFAM" id="SSF51735">
    <property type="entry name" value="NAD(P)-binding Rossmann-fold domains"/>
    <property type="match status" value="1"/>
</dbReference>
<comment type="caution">
    <text evidence="4">The sequence shown here is derived from an EMBL/GenBank/DDBJ whole genome shotgun (WGS) entry which is preliminary data.</text>
</comment>
<evidence type="ECO:0000256" key="1">
    <source>
        <dbReference type="ARBA" id="ARBA00004370"/>
    </source>
</evidence>
<dbReference type="AlphaFoldDB" id="A0A7W4NX86"/>
<keyword evidence="5" id="KW-1185">Reference proteome</keyword>
<dbReference type="Pfam" id="PF01370">
    <property type="entry name" value="Epimerase"/>
    <property type="match status" value="1"/>
</dbReference>
<gene>
    <name evidence="4" type="ORF">HLH36_02395</name>
</gene>
<dbReference type="Gene3D" id="3.40.50.720">
    <property type="entry name" value="NAD(P)-binding Rossmann-like Domain"/>
    <property type="match status" value="1"/>
</dbReference>
<evidence type="ECO:0000313" key="5">
    <source>
        <dbReference type="Proteomes" id="UP000559860"/>
    </source>
</evidence>
<dbReference type="PANTHER" id="PTHR14097:SF7">
    <property type="entry name" value="OXIDOREDUCTASE HTATIP2"/>
    <property type="match status" value="1"/>
</dbReference>
<evidence type="ECO:0000256" key="2">
    <source>
        <dbReference type="ARBA" id="ARBA00023136"/>
    </source>
</evidence>